<dbReference type="Pfam" id="PF00082">
    <property type="entry name" value="Peptidase_S8"/>
    <property type="match status" value="1"/>
</dbReference>
<keyword evidence="10" id="KW-1185">Reference proteome</keyword>
<evidence type="ECO:0000313" key="10">
    <source>
        <dbReference type="Proteomes" id="UP001058098"/>
    </source>
</evidence>
<dbReference type="SUPFAM" id="SSF52743">
    <property type="entry name" value="Subtilisin-like"/>
    <property type="match status" value="1"/>
</dbReference>
<feature type="domain" description="Tail specific protease" evidence="8">
    <location>
        <begin position="974"/>
        <end position="1139"/>
    </location>
</feature>
<feature type="domain" description="Peptidase S8/S53" evidence="7">
    <location>
        <begin position="233"/>
        <end position="484"/>
    </location>
</feature>
<name>A0ABY5R9N6_9HYPH</name>
<evidence type="ECO:0000256" key="2">
    <source>
        <dbReference type="ARBA" id="ARBA00022670"/>
    </source>
</evidence>
<protein>
    <submittedName>
        <fullName evidence="9">S8 family serine peptidase</fullName>
    </submittedName>
</protein>
<dbReference type="PANTHER" id="PTHR43806:SF11">
    <property type="entry name" value="CEREVISIN-RELATED"/>
    <property type="match status" value="1"/>
</dbReference>
<feature type="active site" description="Charge relay system" evidence="5">
    <location>
        <position position="277"/>
    </location>
</feature>
<keyword evidence="2 5" id="KW-0645">Protease</keyword>
<feature type="compositionally biased region" description="Basic residues" evidence="6">
    <location>
        <begin position="1"/>
        <end position="11"/>
    </location>
</feature>
<dbReference type="PROSITE" id="PS00138">
    <property type="entry name" value="SUBTILASE_SER"/>
    <property type="match status" value="1"/>
</dbReference>
<dbReference type="InterPro" id="IPR050131">
    <property type="entry name" value="Peptidase_S8_subtilisin-like"/>
</dbReference>
<feature type="compositionally biased region" description="Low complexity" evidence="6">
    <location>
        <begin position="17"/>
        <end position="28"/>
    </location>
</feature>
<dbReference type="PROSITE" id="PS51892">
    <property type="entry name" value="SUBTILASE"/>
    <property type="match status" value="1"/>
</dbReference>
<dbReference type="Proteomes" id="UP001058098">
    <property type="component" value="Plasmid pOM4"/>
</dbReference>
<feature type="region of interest" description="Disordered" evidence="6">
    <location>
        <begin position="810"/>
        <end position="836"/>
    </location>
</feature>
<dbReference type="Gene3D" id="3.40.50.200">
    <property type="entry name" value="Peptidase S8/S53 domain"/>
    <property type="match status" value="1"/>
</dbReference>
<evidence type="ECO:0000313" key="9">
    <source>
        <dbReference type="EMBL" id="UVC19352.1"/>
    </source>
</evidence>
<keyword evidence="9" id="KW-0614">Plasmid</keyword>
<feature type="compositionally biased region" description="Low complexity" evidence="6">
    <location>
        <begin position="816"/>
        <end position="828"/>
    </location>
</feature>
<dbReference type="InterPro" id="IPR015500">
    <property type="entry name" value="Peptidase_S8_subtilisin-rel"/>
</dbReference>
<evidence type="ECO:0000259" key="8">
    <source>
        <dbReference type="Pfam" id="PF03572"/>
    </source>
</evidence>
<reference evidence="9" key="1">
    <citation type="submission" date="2020-09" db="EMBL/GenBank/DDBJ databases">
        <title>Rhizobia associated with sainfoin plants.</title>
        <authorList>
            <person name="Asharfi S."/>
            <person name="Kuzmanovic N."/>
            <person name="Bunk B."/>
            <person name="Sproeer C."/>
            <person name="Becker M."/>
            <person name="Thuenen T."/>
        </authorList>
    </citation>
    <scope>NUCLEOTIDE SEQUENCE</scope>
    <source>
        <strain evidence="9">OM4</strain>
        <plasmid evidence="9">pOM4</plasmid>
    </source>
</reference>
<gene>
    <name evidence="9" type="ORF">IHQ72_36250</name>
</gene>
<feature type="active site" description="Charge relay system" evidence="5">
    <location>
        <position position="242"/>
    </location>
</feature>
<dbReference type="Gene3D" id="3.90.226.10">
    <property type="entry name" value="2-enoyl-CoA Hydratase, Chain A, domain 1"/>
    <property type="match status" value="1"/>
</dbReference>
<comment type="similarity">
    <text evidence="1 5">Belongs to the peptidase S8 family.</text>
</comment>
<dbReference type="SUPFAM" id="SSF52096">
    <property type="entry name" value="ClpP/crotonase"/>
    <property type="match status" value="1"/>
</dbReference>
<evidence type="ECO:0000256" key="4">
    <source>
        <dbReference type="ARBA" id="ARBA00022825"/>
    </source>
</evidence>
<dbReference type="Pfam" id="PF03572">
    <property type="entry name" value="Peptidase_S41"/>
    <property type="match status" value="1"/>
</dbReference>
<organism evidence="9 10">
    <name type="scientific">Mesorhizobium onobrychidis</name>
    <dbReference type="NCBI Taxonomy" id="2775404"/>
    <lineage>
        <taxon>Bacteria</taxon>
        <taxon>Pseudomonadati</taxon>
        <taxon>Pseudomonadota</taxon>
        <taxon>Alphaproteobacteria</taxon>
        <taxon>Hyphomicrobiales</taxon>
        <taxon>Phyllobacteriaceae</taxon>
        <taxon>Mesorhizobium</taxon>
    </lineage>
</organism>
<keyword evidence="3 5" id="KW-0378">Hydrolase</keyword>
<dbReference type="RefSeq" id="WP_258124215.1">
    <property type="nucleotide sequence ID" value="NZ_CP062230.1"/>
</dbReference>
<feature type="active site" description="Charge relay system" evidence="5">
    <location>
        <position position="452"/>
    </location>
</feature>
<accession>A0ABY5R9N6</accession>
<evidence type="ECO:0000256" key="5">
    <source>
        <dbReference type="PROSITE-ProRule" id="PRU01240"/>
    </source>
</evidence>
<dbReference type="PRINTS" id="PR00723">
    <property type="entry name" value="SUBTILISIN"/>
</dbReference>
<evidence type="ECO:0000256" key="3">
    <source>
        <dbReference type="ARBA" id="ARBA00022801"/>
    </source>
</evidence>
<dbReference type="EMBL" id="CP062230">
    <property type="protein sequence ID" value="UVC19352.1"/>
    <property type="molecule type" value="Genomic_DNA"/>
</dbReference>
<sequence length="1309" mass="139252">MGKKPKTRGSKRTQAATPDTTVLDTVDTGSPFIPAGVGEGLSGAAAGRPPAPEGDLVVEVELAPNANAIGSALAANTAGYLADTAGAAPSDVAMRGVLRQYGLREARPVFTGAQVQAEQARLDALRAASASSASAEQASALERLPPLSSFLRLHFPPGTPPSEVMTALKRLPEVNKAVIVPKAAPPMLALSEPVPIDPQIGEGPLQPDPATGLESQWYLHRTRVPEAWQYSRGANVIVADIDWGFRTSHQEFSAAIDRTYNAVDGGADVTQGSHAAHGTAVLGIAGARADGVGMAGYAPEAMLWAVQGDSGPSPPVFEEPWAEAIDFVRRTVTPNRRKVVIVEIQTVLGGNFEQIPSVHRAIRAAIADGCVVCVAAGNGNRPADRTDSNEPFDPTGSILVGATAFDATSNKRAFFSNYGSRVVVSAPGDLNHDLTCGHASDSSYRNGFGGTSGATPKVAGTVALMLSVNPDLTHGDVRDILSGTGSTLVEDPGKPIGTFLNAEAAVAEALRRRSLGQPGEALRTPAGLKVAEPPRTKQVHGINRRQSQLVLPKNTGGPISWETVAETPIVADAASGEHLPAGDKTLRSFRESVEGTLTQQDRILIVGQAIQMLDNFYVHRPLKEAIHAVRPIQRLRVLQRRLLQESNIPAGEQDELAFHNTLTQVFNSVRDLHTNYQLPRPYRDYIAYLPFEVAPFYENGVRRYLVTRVLTGHQFAAPEFGPGSELFYWNGMAIERAVRANADQTAGSNDAARHARGVSSLTIRPMNTALPPDADFVDIEFLPRGGDPQDLSKRQQMRQQWLVRYSPTTSAGSDKAAVSSPPAQIQPQSPQPTPEAVSFAANSSVDFSRHSVARSKSIIFDQPAAMVAPPEAPQLAAAAVAPATVSRNLALAAVLGLDTSADAVREARQIIFDSEALRNLQSANFGDEVAGAGFFASASPESLHENQTGQEISVRAPWNVAFRARTIDIGGVTYGHIQIRTFYVEDPDGFVAEFIRLLASTPASGLILDVRGNGGGSIPAAERVLQTLTPTRIEPERLQFVVTPGTLDLSRNNPAGSQIPLDQWRPSLEEAVETGALYSHAFPLTDPASANAIGQRYYGPVVLVVDGNCYSATDMFAAGFQDHRVGKILGIATNTGAGGANVWEHWLLNLVLPTGWGLRPLPNEASMRVAIRQCLRVGPRAGALLEDFGVVPDEVHRPTRADVMDGDRELLARAAELLSKEPRREIGVAIGPADPAQPGFRLVTINTVGLTRLDFYVEDRPEGNVNLNPDAAGKATLTLPMKAGSNIHLAGFIGPDDPVAVAVHRGQVA</sequence>
<keyword evidence="4 5" id="KW-0720">Serine protease</keyword>
<evidence type="ECO:0000259" key="7">
    <source>
        <dbReference type="Pfam" id="PF00082"/>
    </source>
</evidence>
<evidence type="ECO:0000256" key="6">
    <source>
        <dbReference type="SAM" id="MobiDB-lite"/>
    </source>
</evidence>
<dbReference type="InterPro" id="IPR000209">
    <property type="entry name" value="Peptidase_S8/S53_dom"/>
</dbReference>
<dbReference type="PANTHER" id="PTHR43806">
    <property type="entry name" value="PEPTIDASE S8"/>
    <property type="match status" value="1"/>
</dbReference>
<proteinExistence type="inferred from homology"/>
<dbReference type="InterPro" id="IPR005151">
    <property type="entry name" value="Tail-specific_protease"/>
</dbReference>
<evidence type="ECO:0000256" key="1">
    <source>
        <dbReference type="ARBA" id="ARBA00011073"/>
    </source>
</evidence>
<dbReference type="InterPro" id="IPR029045">
    <property type="entry name" value="ClpP/crotonase-like_dom_sf"/>
</dbReference>
<dbReference type="InterPro" id="IPR036852">
    <property type="entry name" value="Peptidase_S8/S53_dom_sf"/>
</dbReference>
<geneLocation type="plasmid" evidence="9 10">
    <name>pOM4</name>
</geneLocation>
<feature type="region of interest" description="Disordered" evidence="6">
    <location>
        <begin position="1"/>
        <end position="29"/>
    </location>
</feature>
<dbReference type="InterPro" id="IPR023828">
    <property type="entry name" value="Peptidase_S8_Ser-AS"/>
</dbReference>